<dbReference type="EMBL" id="JAESDN010000014">
    <property type="protein sequence ID" value="KAG7041597.1"/>
    <property type="molecule type" value="Genomic_DNA"/>
</dbReference>
<evidence type="ECO:0000313" key="2">
    <source>
        <dbReference type="Proteomes" id="UP000699042"/>
    </source>
</evidence>
<name>A0A9P7QS78_9PEZI</name>
<dbReference type="AlphaFoldDB" id="A0A9P7QS78"/>
<feature type="non-terminal residue" evidence="1">
    <location>
        <position position="30"/>
    </location>
</feature>
<gene>
    <name evidence="1" type="ORF">JMJ77_012117</name>
</gene>
<accession>A0A9P7QS78</accession>
<proteinExistence type="predicted"/>
<keyword evidence="2" id="KW-1185">Reference proteome</keyword>
<comment type="caution">
    <text evidence="1">The sequence shown here is derived from an EMBL/GenBank/DDBJ whole genome shotgun (WGS) entry which is preliminary data.</text>
</comment>
<organism evidence="1 2">
    <name type="scientific">Colletotrichum scovillei</name>
    <dbReference type="NCBI Taxonomy" id="1209932"/>
    <lineage>
        <taxon>Eukaryota</taxon>
        <taxon>Fungi</taxon>
        <taxon>Dikarya</taxon>
        <taxon>Ascomycota</taxon>
        <taxon>Pezizomycotina</taxon>
        <taxon>Sordariomycetes</taxon>
        <taxon>Hypocreomycetidae</taxon>
        <taxon>Glomerellales</taxon>
        <taxon>Glomerellaceae</taxon>
        <taxon>Colletotrichum</taxon>
        <taxon>Colletotrichum acutatum species complex</taxon>
    </lineage>
</organism>
<sequence length="30" mass="3372">MVYVQRHSSSSSERESLHVAFLLCCKSETG</sequence>
<protein>
    <submittedName>
        <fullName evidence="1">Uncharacterized protein</fullName>
    </submittedName>
</protein>
<reference evidence="1" key="1">
    <citation type="submission" date="2021-05" db="EMBL/GenBank/DDBJ databases">
        <title>Comparative genomics of three Colletotrichum scovillei strains and genetic complementation revealed genes involved fungal growth and virulence on chili pepper.</title>
        <authorList>
            <person name="Hsieh D.-K."/>
            <person name="Chuang S.-C."/>
            <person name="Chen C.-Y."/>
            <person name="Chao Y.-T."/>
            <person name="Lu M.-Y.J."/>
            <person name="Lee M.-H."/>
            <person name="Shih M.-C."/>
        </authorList>
    </citation>
    <scope>NUCLEOTIDE SEQUENCE</scope>
    <source>
        <strain evidence="1">Coll-153</strain>
    </source>
</reference>
<evidence type="ECO:0000313" key="1">
    <source>
        <dbReference type="EMBL" id="KAG7041597.1"/>
    </source>
</evidence>
<dbReference type="Proteomes" id="UP000699042">
    <property type="component" value="Unassembled WGS sequence"/>
</dbReference>